<name>A0A9D0ZX44_9FIRM</name>
<evidence type="ECO:0000313" key="2">
    <source>
        <dbReference type="Proteomes" id="UP000886886"/>
    </source>
</evidence>
<sequence>MNQNNNTFLLEERQPAREYKDRLFRMIFKEKGKFLELYNALNGTDYDNPDDLTVTTLENAIYMGMRNDVSYLLYDRLSLYEHQASINPNMPLRNLFYVADIYSTLTRDANLYGSKRIMLPEPHFVVFYNGIEKLQEQSILQLSDAFPQKSGKPKLNLEVLVLNINAGYNLELMEHCRTLREYMIYVDTVRTYAKEMSFPGAVDRAINECISKGILADFLSKNQAEVKKVSIYEYDEEKHIRQEREDAMEEGMMKGMTKGLQMGLQKGLHKGELLYMITQVLKKYSKGLSPEETADMLEEDLSLIQKIYSLKQSFPNLTAEELTDKLLSE</sequence>
<accession>A0A9D0ZX44</accession>
<reference evidence="1" key="1">
    <citation type="submission" date="2020-10" db="EMBL/GenBank/DDBJ databases">
        <authorList>
            <person name="Gilroy R."/>
        </authorList>
    </citation>
    <scope>NUCLEOTIDE SEQUENCE</scope>
    <source>
        <strain evidence="1">ChiSjej3B21-11622</strain>
    </source>
</reference>
<comment type="caution">
    <text evidence="1">The sequence shown here is derived from an EMBL/GenBank/DDBJ whole genome shotgun (WGS) entry which is preliminary data.</text>
</comment>
<organism evidence="1 2">
    <name type="scientific">Candidatus Limivivens merdigallinarum</name>
    <dbReference type="NCBI Taxonomy" id="2840859"/>
    <lineage>
        <taxon>Bacteria</taxon>
        <taxon>Bacillati</taxon>
        <taxon>Bacillota</taxon>
        <taxon>Clostridia</taxon>
        <taxon>Lachnospirales</taxon>
        <taxon>Lachnospiraceae</taxon>
        <taxon>Lachnospiraceae incertae sedis</taxon>
        <taxon>Candidatus Limivivens</taxon>
    </lineage>
</organism>
<dbReference type="AlphaFoldDB" id="A0A9D0ZX44"/>
<dbReference type="Proteomes" id="UP000886886">
    <property type="component" value="Unassembled WGS sequence"/>
</dbReference>
<evidence type="ECO:0000313" key="1">
    <source>
        <dbReference type="EMBL" id="HIQ97197.1"/>
    </source>
</evidence>
<proteinExistence type="predicted"/>
<dbReference type="EMBL" id="DVFT01000171">
    <property type="protein sequence ID" value="HIQ97197.1"/>
    <property type="molecule type" value="Genomic_DNA"/>
</dbReference>
<gene>
    <name evidence="1" type="ORF">IAB26_11620</name>
</gene>
<protein>
    <recommendedName>
        <fullName evidence="3">Transposase (putative) YhgA-like domain-containing protein</fullName>
    </recommendedName>
</protein>
<evidence type="ECO:0008006" key="3">
    <source>
        <dbReference type="Google" id="ProtNLM"/>
    </source>
</evidence>
<reference evidence="1" key="2">
    <citation type="journal article" date="2021" name="PeerJ">
        <title>Extensive microbial diversity within the chicken gut microbiome revealed by metagenomics and culture.</title>
        <authorList>
            <person name="Gilroy R."/>
            <person name="Ravi A."/>
            <person name="Getino M."/>
            <person name="Pursley I."/>
            <person name="Horton D.L."/>
            <person name="Alikhan N.F."/>
            <person name="Baker D."/>
            <person name="Gharbi K."/>
            <person name="Hall N."/>
            <person name="Watson M."/>
            <person name="Adriaenssens E.M."/>
            <person name="Foster-Nyarko E."/>
            <person name="Jarju S."/>
            <person name="Secka A."/>
            <person name="Antonio M."/>
            <person name="Oren A."/>
            <person name="Chaudhuri R.R."/>
            <person name="La Ragione R."/>
            <person name="Hildebrand F."/>
            <person name="Pallen M.J."/>
        </authorList>
    </citation>
    <scope>NUCLEOTIDE SEQUENCE</scope>
    <source>
        <strain evidence="1">ChiSjej3B21-11622</strain>
    </source>
</reference>